<gene>
    <name evidence="2" type="ORF">PM001_LOCUS26187</name>
</gene>
<protein>
    <submittedName>
        <fullName evidence="2">Uncharacterized protein</fullName>
    </submittedName>
</protein>
<name>A0AAV1V458_9STRA</name>
<reference evidence="2" key="1">
    <citation type="submission" date="2024-01" db="EMBL/GenBank/DDBJ databases">
        <authorList>
            <person name="Webb A."/>
        </authorList>
    </citation>
    <scope>NUCLEOTIDE SEQUENCE</scope>
    <source>
        <strain evidence="2">Pm1</strain>
    </source>
</reference>
<dbReference type="EMBL" id="CAKLBY020000261">
    <property type="protein sequence ID" value="CAK7941037.1"/>
    <property type="molecule type" value="Genomic_DNA"/>
</dbReference>
<evidence type="ECO:0000256" key="1">
    <source>
        <dbReference type="SAM" id="MobiDB-lite"/>
    </source>
</evidence>
<feature type="region of interest" description="Disordered" evidence="1">
    <location>
        <begin position="125"/>
        <end position="146"/>
    </location>
</feature>
<evidence type="ECO:0000313" key="3">
    <source>
        <dbReference type="Proteomes" id="UP001162060"/>
    </source>
</evidence>
<accession>A0AAV1V458</accession>
<feature type="compositionally biased region" description="Acidic residues" evidence="1">
    <location>
        <begin position="130"/>
        <end position="146"/>
    </location>
</feature>
<evidence type="ECO:0000313" key="2">
    <source>
        <dbReference type="EMBL" id="CAK7941037.1"/>
    </source>
</evidence>
<organism evidence="2 3">
    <name type="scientific">Peronospora matthiolae</name>
    <dbReference type="NCBI Taxonomy" id="2874970"/>
    <lineage>
        <taxon>Eukaryota</taxon>
        <taxon>Sar</taxon>
        <taxon>Stramenopiles</taxon>
        <taxon>Oomycota</taxon>
        <taxon>Peronosporomycetes</taxon>
        <taxon>Peronosporales</taxon>
        <taxon>Peronosporaceae</taxon>
        <taxon>Peronospora</taxon>
    </lineage>
</organism>
<dbReference type="AlphaFoldDB" id="A0AAV1V458"/>
<dbReference type="Proteomes" id="UP001162060">
    <property type="component" value="Unassembled WGS sequence"/>
</dbReference>
<sequence length="146" mass="16722">MDENYIPESCSPLDDNVPAMPVRVALASCVEFSAAVHARSRLLWEWRQNYGRLVRDREGCPDSCYFEKRSIHKKRAKKAKNRLGIQRKSRKASHEEFKISGCCVIAAVTGKRSLVDITGLQEYEERNEANPEDGFEWSDVGKEDEE</sequence>
<proteinExistence type="predicted"/>
<comment type="caution">
    <text evidence="2">The sequence shown here is derived from an EMBL/GenBank/DDBJ whole genome shotgun (WGS) entry which is preliminary data.</text>
</comment>